<evidence type="ECO:0000256" key="3">
    <source>
        <dbReference type="ARBA" id="ARBA00023163"/>
    </source>
</evidence>
<dbReference type="PANTHER" id="PTHR38445">
    <property type="entry name" value="HTH-TYPE TRANSCRIPTIONAL REPRESSOR YTRA"/>
    <property type="match status" value="1"/>
</dbReference>
<dbReference type="EMBL" id="BAABIE010000005">
    <property type="protein sequence ID" value="GAA4746106.1"/>
    <property type="molecule type" value="Genomic_DNA"/>
</dbReference>
<dbReference type="Proteomes" id="UP001500822">
    <property type="component" value="Unassembled WGS sequence"/>
</dbReference>
<dbReference type="RefSeq" id="WP_246991262.1">
    <property type="nucleotide sequence ID" value="NZ_BAABIE010000005.1"/>
</dbReference>
<keyword evidence="2" id="KW-0238">DNA-binding</keyword>
<evidence type="ECO:0000313" key="5">
    <source>
        <dbReference type="EMBL" id="GAA4746106.1"/>
    </source>
</evidence>
<evidence type="ECO:0000313" key="6">
    <source>
        <dbReference type="Proteomes" id="UP001500822"/>
    </source>
</evidence>
<dbReference type="InterPro" id="IPR036390">
    <property type="entry name" value="WH_DNA-bd_sf"/>
</dbReference>
<dbReference type="CDD" id="cd07377">
    <property type="entry name" value="WHTH_GntR"/>
    <property type="match status" value="1"/>
</dbReference>
<dbReference type="PROSITE" id="PS50949">
    <property type="entry name" value="HTH_GNTR"/>
    <property type="match status" value="1"/>
</dbReference>
<organism evidence="5 6">
    <name type="scientific">Gordonia alkaliphila</name>
    <dbReference type="NCBI Taxonomy" id="1053547"/>
    <lineage>
        <taxon>Bacteria</taxon>
        <taxon>Bacillati</taxon>
        <taxon>Actinomycetota</taxon>
        <taxon>Actinomycetes</taxon>
        <taxon>Mycobacteriales</taxon>
        <taxon>Gordoniaceae</taxon>
        <taxon>Gordonia</taxon>
    </lineage>
</organism>
<dbReference type="InterPro" id="IPR036388">
    <property type="entry name" value="WH-like_DNA-bd_sf"/>
</dbReference>
<sequence>MLFRLRPDSDDPLFTQLADAVRAQLCAGRLAPGDRLPAAREVADALEVNVHTVLRAYQDLRDEGLVELRRGRGAVVTDAGAHLQSLNDDIAALIAKSGALSIHPETLSALVKEAARAHPAPPEP</sequence>
<evidence type="ECO:0000256" key="1">
    <source>
        <dbReference type="ARBA" id="ARBA00023015"/>
    </source>
</evidence>
<dbReference type="PANTHER" id="PTHR38445:SF7">
    <property type="entry name" value="GNTR-FAMILY TRANSCRIPTIONAL REGULATOR"/>
    <property type="match status" value="1"/>
</dbReference>
<dbReference type="InterPro" id="IPR000524">
    <property type="entry name" value="Tscrpt_reg_HTH_GntR"/>
</dbReference>
<keyword evidence="6" id="KW-1185">Reference proteome</keyword>
<keyword evidence="1" id="KW-0805">Transcription regulation</keyword>
<feature type="domain" description="HTH gntR-type" evidence="4">
    <location>
        <begin position="11"/>
        <end position="79"/>
    </location>
</feature>
<evidence type="ECO:0000256" key="2">
    <source>
        <dbReference type="ARBA" id="ARBA00023125"/>
    </source>
</evidence>
<proteinExistence type="predicted"/>
<protein>
    <submittedName>
        <fullName evidence="5">GntR family transcriptional regulator</fullName>
    </submittedName>
</protein>
<name>A0ABP8Z447_9ACTN</name>
<comment type="caution">
    <text evidence="5">The sequence shown here is derived from an EMBL/GenBank/DDBJ whole genome shotgun (WGS) entry which is preliminary data.</text>
</comment>
<accession>A0ABP8Z447</accession>
<gene>
    <name evidence="5" type="ORF">GCM10023217_14490</name>
</gene>
<keyword evidence="3" id="KW-0804">Transcription</keyword>
<reference evidence="6" key="1">
    <citation type="journal article" date="2019" name="Int. J. Syst. Evol. Microbiol.">
        <title>The Global Catalogue of Microorganisms (GCM) 10K type strain sequencing project: providing services to taxonomists for standard genome sequencing and annotation.</title>
        <authorList>
            <consortium name="The Broad Institute Genomics Platform"/>
            <consortium name="The Broad Institute Genome Sequencing Center for Infectious Disease"/>
            <person name="Wu L."/>
            <person name="Ma J."/>
        </authorList>
    </citation>
    <scope>NUCLEOTIDE SEQUENCE [LARGE SCALE GENOMIC DNA]</scope>
    <source>
        <strain evidence="6">JCM 18077</strain>
    </source>
</reference>
<evidence type="ECO:0000259" key="4">
    <source>
        <dbReference type="PROSITE" id="PS50949"/>
    </source>
</evidence>
<dbReference type="Gene3D" id="1.10.10.10">
    <property type="entry name" value="Winged helix-like DNA-binding domain superfamily/Winged helix DNA-binding domain"/>
    <property type="match status" value="1"/>
</dbReference>
<dbReference type="SUPFAM" id="SSF46785">
    <property type="entry name" value="Winged helix' DNA-binding domain"/>
    <property type="match status" value="1"/>
</dbReference>
<dbReference type="SMART" id="SM00345">
    <property type="entry name" value="HTH_GNTR"/>
    <property type="match status" value="1"/>
</dbReference>
<dbReference type="Pfam" id="PF00392">
    <property type="entry name" value="GntR"/>
    <property type="match status" value="1"/>
</dbReference>